<organism evidence="11 12">
    <name type="scientific">Arenicella xantha</name>
    <dbReference type="NCBI Taxonomy" id="644221"/>
    <lineage>
        <taxon>Bacteria</taxon>
        <taxon>Pseudomonadati</taxon>
        <taxon>Pseudomonadota</taxon>
        <taxon>Gammaproteobacteria</taxon>
        <taxon>Arenicellales</taxon>
        <taxon>Arenicellaceae</taxon>
        <taxon>Arenicella</taxon>
    </lineage>
</organism>
<comment type="similarity">
    <text evidence="2 9">Belongs to the SLC41A transporter family.</text>
</comment>
<dbReference type="InterPro" id="IPR038076">
    <property type="entry name" value="MgtE_N_sf"/>
</dbReference>
<evidence type="ECO:0000256" key="1">
    <source>
        <dbReference type="ARBA" id="ARBA00004141"/>
    </source>
</evidence>
<dbReference type="Proteomes" id="UP000253083">
    <property type="component" value="Unassembled WGS sequence"/>
</dbReference>
<dbReference type="InterPro" id="IPR006668">
    <property type="entry name" value="Mg_transptr_MgtE_intracell_dom"/>
</dbReference>
<dbReference type="EMBL" id="QNRT01000001">
    <property type="protein sequence ID" value="RBP52750.1"/>
    <property type="molecule type" value="Genomic_DNA"/>
</dbReference>
<dbReference type="AlphaFoldDB" id="A0A395JMB0"/>
<dbReference type="GO" id="GO:0015095">
    <property type="term" value="F:magnesium ion transmembrane transporter activity"/>
    <property type="evidence" value="ECO:0007669"/>
    <property type="project" value="UniProtKB-UniRule"/>
</dbReference>
<evidence type="ECO:0000256" key="7">
    <source>
        <dbReference type="ARBA" id="ARBA00023136"/>
    </source>
</evidence>
<dbReference type="SUPFAM" id="SSF158791">
    <property type="entry name" value="MgtE N-terminal domain-like"/>
    <property type="match status" value="1"/>
</dbReference>
<dbReference type="SUPFAM" id="SSF161093">
    <property type="entry name" value="MgtE membrane domain-like"/>
    <property type="match status" value="1"/>
</dbReference>
<sequence>MSLDNEPTVEIGSSATELAHFLESQPLTERAAAWLALSQKERSDALPYLHDEIKVALLESTPIDEVVLLAENMEPSDVADVIDLVDVELAKEIIDSLSDAEKASVEASLDYNDDVVGRWLKRDVITLSANRSVAQVLRYIRVNGLASYTDQVFIVGHDKKYRGAVALASILEADEGTQLKELPFIDSTTVLNPAMPLSDLTMLFRRKHFISAPVVDESGTLLGRVTADDAISFMQDEADHQFMSMAGLDEEDDLFAPVFSSSKRRAVWLGINLLTAFLASFVIGQFEDVLQEVVALAVLMPVVASMGGIAGSQTLTIVIRGLALERISDSNIRPLLIKELGVAALNGCTWAIIVGLVAFWWFSNPMLGIVIGCSILINLVAAAFSGLLIPVILEKLDLDPALSGSVVLTTVTDIVGFLSFLGMGAWLLV</sequence>
<dbReference type="PANTHER" id="PTHR41394:SF5">
    <property type="entry name" value="SLC41A_MGTE INTEGRAL MEMBRANE DOMAIN-CONTAINING PROTEIN"/>
    <property type="match status" value="1"/>
</dbReference>
<evidence type="ECO:0000256" key="2">
    <source>
        <dbReference type="ARBA" id="ARBA00009749"/>
    </source>
</evidence>
<comment type="subcellular location">
    <subcellularLocation>
        <location evidence="9">Cell membrane</location>
        <topology evidence="9">Multi-pass membrane protein</topology>
    </subcellularLocation>
    <subcellularLocation>
        <location evidence="1">Membrane</location>
        <topology evidence="1">Multi-pass membrane protein</topology>
    </subcellularLocation>
</comment>
<dbReference type="Pfam" id="PF00571">
    <property type="entry name" value="CBS"/>
    <property type="match status" value="1"/>
</dbReference>
<dbReference type="Gene3D" id="1.10.357.20">
    <property type="entry name" value="SLC41 divalent cation transporters, integral membrane domain"/>
    <property type="match status" value="1"/>
</dbReference>
<keyword evidence="9" id="KW-0479">Metal-binding</keyword>
<dbReference type="SUPFAM" id="SSF54631">
    <property type="entry name" value="CBS-domain pair"/>
    <property type="match status" value="1"/>
</dbReference>
<evidence type="ECO:0000256" key="9">
    <source>
        <dbReference type="RuleBase" id="RU362011"/>
    </source>
</evidence>
<evidence type="ECO:0000256" key="8">
    <source>
        <dbReference type="PROSITE-ProRule" id="PRU00703"/>
    </source>
</evidence>
<keyword evidence="4 9" id="KW-0812">Transmembrane</keyword>
<dbReference type="InterPro" id="IPR006667">
    <property type="entry name" value="SLC41_membr_dom"/>
</dbReference>
<feature type="transmembrane region" description="Helical" evidence="9">
    <location>
        <begin position="405"/>
        <end position="428"/>
    </location>
</feature>
<comment type="function">
    <text evidence="9">Acts as a magnesium transporter.</text>
</comment>
<dbReference type="Pfam" id="PF03448">
    <property type="entry name" value="MgtE_N"/>
    <property type="match status" value="1"/>
</dbReference>
<dbReference type="Pfam" id="PF01769">
    <property type="entry name" value="MgtE"/>
    <property type="match status" value="1"/>
</dbReference>
<keyword evidence="9" id="KW-1003">Cell membrane</keyword>
<comment type="caution">
    <text evidence="11">The sequence shown here is derived from an EMBL/GenBank/DDBJ whole genome shotgun (WGS) entry which is preliminary data.</text>
</comment>
<dbReference type="NCBIfam" id="TIGR00400">
    <property type="entry name" value="mgtE"/>
    <property type="match status" value="1"/>
</dbReference>
<evidence type="ECO:0000256" key="5">
    <source>
        <dbReference type="ARBA" id="ARBA00022842"/>
    </source>
</evidence>
<dbReference type="Gene3D" id="3.10.580.10">
    <property type="entry name" value="CBS-domain"/>
    <property type="match status" value="1"/>
</dbReference>
<feature type="transmembrane region" description="Helical" evidence="9">
    <location>
        <begin position="298"/>
        <end position="319"/>
    </location>
</feature>
<dbReference type="GO" id="GO:0046872">
    <property type="term" value="F:metal ion binding"/>
    <property type="evidence" value="ECO:0007669"/>
    <property type="project" value="UniProtKB-KW"/>
</dbReference>
<keyword evidence="7 9" id="KW-0472">Membrane</keyword>
<evidence type="ECO:0000259" key="10">
    <source>
        <dbReference type="PROSITE" id="PS51371"/>
    </source>
</evidence>
<evidence type="ECO:0000256" key="3">
    <source>
        <dbReference type="ARBA" id="ARBA00022448"/>
    </source>
</evidence>
<dbReference type="PROSITE" id="PS51371">
    <property type="entry name" value="CBS"/>
    <property type="match status" value="1"/>
</dbReference>
<keyword evidence="3 9" id="KW-0813">Transport</keyword>
<evidence type="ECO:0000256" key="4">
    <source>
        <dbReference type="ARBA" id="ARBA00022692"/>
    </source>
</evidence>
<dbReference type="SMART" id="SM00924">
    <property type="entry name" value="MgtE_N"/>
    <property type="match status" value="1"/>
</dbReference>
<keyword evidence="5 9" id="KW-0460">Magnesium</keyword>
<dbReference type="InterPro" id="IPR046342">
    <property type="entry name" value="CBS_dom_sf"/>
</dbReference>
<proteinExistence type="inferred from homology"/>
<keyword evidence="8" id="KW-0129">CBS domain</keyword>
<accession>A0A395JMB0</accession>
<dbReference type="GO" id="GO:0005886">
    <property type="term" value="C:plasma membrane"/>
    <property type="evidence" value="ECO:0007669"/>
    <property type="project" value="UniProtKB-SubCell"/>
</dbReference>
<dbReference type="InterPro" id="IPR006669">
    <property type="entry name" value="MgtE_transporter"/>
</dbReference>
<evidence type="ECO:0000256" key="6">
    <source>
        <dbReference type="ARBA" id="ARBA00022989"/>
    </source>
</evidence>
<dbReference type="OrthoDB" id="9790355at2"/>
<name>A0A395JMB0_9GAMM</name>
<feature type="transmembrane region" description="Helical" evidence="9">
    <location>
        <begin position="266"/>
        <end position="286"/>
    </location>
</feature>
<dbReference type="InParanoid" id="A0A395JMB0"/>
<dbReference type="PANTHER" id="PTHR41394">
    <property type="entry name" value="MAGNESIUM TRANSPORTER MGTE"/>
    <property type="match status" value="1"/>
</dbReference>
<dbReference type="Gene3D" id="1.25.60.10">
    <property type="entry name" value="MgtE N-terminal domain-like"/>
    <property type="match status" value="1"/>
</dbReference>
<evidence type="ECO:0000313" key="11">
    <source>
        <dbReference type="EMBL" id="RBP52750.1"/>
    </source>
</evidence>
<dbReference type="InterPro" id="IPR000644">
    <property type="entry name" value="CBS_dom"/>
</dbReference>
<keyword evidence="12" id="KW-1185">Reference proteome</keyword>
<protein>
    <recommendedName>
        <fullName evidence="9">Magnesium transporter MgtE</fullName>
    </recommendedName>
</protein>
<feature type="domain" description="CBS" evidence="10">
    <location>
        <begin position="178"/>
        <end position="240"/>
    </location>
</feature>
<reference evidence="11 12" key="1">
    <citation type="submission" date="2018-06" db="EMBL/GenBank/DDBJ databases">
        <title>Genomic Encyclopedia of Type Strains, Phase IV (KMG-IV): sequencing the most valuable type-strain genomes for metagenomic binning, comparative biology and taxonomic classification.</title>
        <authorList>
            <person name="Goeker M."/>
        </authorList>
    </citation>
    <scope>NUCLEOTIDE SEQUENCE [LARGE SCALE GENOMIC DNA]</scope>
    <source>
        <strain evidence="11 12">DSM 24032</strain>
    </source>
</reference>
<gene>
    <name evidence="11" type="ORF">DFR28_101133</name>
</gene>
<feature type="transmembrane region" description="Helical" evidence="9">
    <location>
        <begin position="368"/>
        <end position="393"/>
    </location>
</feature>
<keyword evidence="6 9" id="KW-1133">Transmembrane helix</keyword>
<comment type="subunit">
    <text evidence="9">Homodimer.</text>
</comment>
<dbReference type="RefSeq" id="WP_113952373.1">
    <property type="nucleotide sequence ID" value="NZ_QNRT01000001.1"/>
</dbReference>
<feature type="transmembrane region" description="Helical" evidence="9">
    <location>
        <begin position="340"/>
        <end position="362"/>
    </location>
</feature>
<evidence type="ECO:0000313" key="12">
    <source>
        <dbReference type="Proteomes" id="UP000253083"/>
    </source>
</evidence>
<dbReference type="InterPro" id="IPR036739">
    <property type="entry name" value="SLC41_membr_dom_sf"/>
</dbReference>